<dbReference type="InterPro" id="IPR029510">
    <property type="entry name" value="Ald_DH_CS_GLU"/>
</dbReference>
<dbReference type="PANTHER" id="PTHR43353:SF11">
    <property type="entry name" value="SUCCINATE SEMIALDEHYDE DEHYDROGENASE (EUROFUNG)"/>
    <property type="match status" value="1"/>
</dbReference>
<dbReference type="Gene3D" id="3.90.660.10">
    <property type="match status" value="1"/>
</dbReference>
<dbReference type="SUPFAM" id="SSF53720">
    <property type="entry name" value="ALDH-like"/>
    <property type="match status" value="1"/>
</dbReference>
<evidence type="ECO:0000256" key="9">
    <source>
        <dbReference type="RuleBase" id="RU003345"/>
    </source>
</evidence>
<dbReference type="PROSITE" id="PS00687">
    <property type="entry name" value="ALDEHYDE_DEHYDR_GLU"/>
    <property type="match status" value="1"/>
</dbReference>
<dbReference type="PRINTS" id="PR00757">
    <property type="entry name" value="AMINEOXDASEF"/>
</dbReference>
<feature type="binding site" evidence="7">
    <location>
        <position position="263"/>
    </location>
    <ligand>
        <name>FAD</name>
        <dbReference type="ChEBI" id="CHEBI:57692"/>
    </ligand>
</feature>
<dbReference type="EMBL" id="CVQI01011112">
    <property type="protein sequence ID" value="CRK20568.1"/>
    <property type="molecule type" value="Genomic_DNA"/>
</dbReference>
<feature type="domain" description="BTB" evidence="11">
    <location>
        <begin position="448"/>
        <end position="543"/>
    </location>
</feature>
<proteinExistence type="inferred from homology"/>
<dbReference type="SUPFAM" id="SSF54373">
    <property type="entry name" value="FAD-linked reductases, C-terminal domain"/>
    <property type="match status" value="1"/>
</dbReference>
<dbReference type="InterPro" id="IPR002937">
    <property type="entry name" value="Amino_oxidase"/>
</dbReference>
<dbReference type="InterPro" id="IPR000210">
    <property type="entry name" value="BTB/POZ_dom"/>
</dbReference>
<keyword evidence="10" id="KW-0285">Flavoprotein</keyword>
<gene>
    <name evidence="12" type="ORF">BN1723_000382</name>
</gene>
<dbReference type="InterPro" id="IPR016163">
    <property type="entry name" value="Ald_DH_C"/>
</dbReference>
<evidence type="ECO:0000256" key="1">
    <source>
        <dbReference type="ARBA" id="ARBA00001974"/>
    </source>
</evidence>
<dbReference type="InterPro" id="IPR015590">
    <property type="entry name" value="Aldehyde_DH_dom"/>
</dbReference>
<evidence type="ECO:0000256" key="5">
    <source>
        <dbReference type="ARBA" id="ARBA00050387"/>
    </source>
</evidence>
<feature type="binding site" evidence="7">
    <location>
        <begin position="64"/>
        <end position="65"/>
    </location>
    <ligand>
        <name>FAD</name>
        <dbReference type="ChEBI" id="CHEBI:57692"/>
    </ligand>
</feature>
<evidence type="ECO:0000313" key="13">
    <source>
        <dbReference type="Proteomes" id="UP000045706"/>
    </source>
</evidence>
<dbReference type="Gene3D" id="3.50.50.60">
    <property type="entry name" value="FAD/NAD(P)-binding domain"/>
    <property type="match status" value="1"/>
</dbReference>
<dbReference type="InterPro" id="IPR011333">
    <property type="entry name" value="SKP1/BTB/POZ_sf"/>
</dbReference>
<name>A0A0G4LEU8_VERLO</name>
<dbReference type="InterPro" id="IPR001613">
    <property type="entry name" value="Flavin_amine_oxidase"/>
</dbReference>
<dbReference type="EC" id="1.4.3.-" evidence="10"/>
<dbReference type="Pfam" id="PF00171">
    <property type="entry name" value="Aldedh"/>
    <property type="match status" value="1"/>
</dbReference>
<reference evidence="13" key="1">
    <citation type="submission" date="2015-05" db="EMBL/GenBank/DDBJ databases">
        <authorList>
            <person name="Fogelqvist Johan"/>
        </authorList>
    </citation>
    <scope>NUCLEOTIDE SEQUENCE [LARGE SCALE GENOMIC DNA]</scope>
</reference>
<feature type="binding site" evidence="7">
    <location>
        <position position="369"/>
    </location>
    <ligand>
        <name>substrate</name>
    </ligand>
</feature>
<dbReference type="Pfam" id="PF01593">
    <property type="entry name" value="Amino_oxidase"/>
    <property type="match status" value="1"/>
</dbReference>
<organism evidence="12 13">
    <name type="scientific">Verticillium longisporum</name>
    <name type="common">Verticillium dahliae var. longisporum</name>
    <dbReference type="NCBI Taxonomy" id="100787"/>
    <lineage>
        <taxon>Eukaryota</taxon>
        <taxon>Fungi</taxon>
        <taxon>Dikarya</taxon>
        <taxon>Ascomycota</taxon>
        <taxon>Pezizomycotina</taxon>
        <taxon>Sordariomycetes</taxon>
        <taxon>Hypocreomycetidae</taxon>
        <taxon>Glomerellales</taxon>
        <taxon>Plectosphaerellaceae</taxon>
        <taxon>Verticillium</taxon>
    </lineage>
</organism>
<evidence type="ECO:0000256" key="10">
    <source>
        <dbReference type="RuleBase" id="RU362067"/>
    </source>
</evidence>
<dbReference type="PANTHER" id="PTHR43353">
    <property type="entry name" value="SUCCINATE-SEMIALDEHYDE DEHYDROGENASE, MITOCHONDRIAL"/>
    <property type="match status" value="1"/>
</dbReference>
<dbReference type="GO" id="GO:0004777">
    <property type="term" value="F:succinate-semialdehyde dehydrogenase (NAD+) activity"/>
    <property type="evidence" value="ECO:0007669"/>
    <property type="project" value="RHEA"/>
</dbReference>
<evidence type="ECO:0000256" key="4">
    <source>
        <dbReference type="ARBA" id="ARBA00023002"/>
    </source>
</evidence>
<accession>A0A0G4LEU8</accession>
<evidence type="ECO:0000256" key="2">
    <source>
        <dbReference type="ARBA" id="ARBA00005176"/>
    </source>
</evidence>
<dbReference type="GO" id="GO:0005737">
    <property type="term" value="C:cytoplasm"/>
    <property type="evidence" value="ECO:0007669"/>
    <property type="project" value="TreeGrafter"/>
</dbReference>
<dbReference type="PROSITE" id="PS50097">
    <property type="entry name" value="BTB"/>
    <property type="match status" value="1"/>
</dbReference>
<comment type="similarity">
    <text evidence="10">Belongs to the flavin monoamine oxidase family.</text>
</comment>
<dbReference type="InterPro" id="IPR036188">
    <property type="entry name" value="FAD/NAD-bd_sf"/>
</dbReference>
<keyword evidence="10" id="KW-0274">FAD</keyword>
<evidence type="ECO:0000256" key="7">
    <source>
        <dbReference type="PIRSR" id="PIRSR601613-1"/>
    </source>
</evidence>
<dbReference type="Gene3D" id="3.40.309.10">
    <property type="entry name" value="Aldehyde Dehydrogenase, Chain A, domain 2"/>
    <property type="match status" value="1"/>
</dbReference>
<dbReference type="FunFam" id="3.40.605.10:FF:000005">
    <property type="entry name" value="Succinate-semialdehyde dehydrogenase I"/>
    <property type="match status" value="1"/>
</dbReference>
<feature type="binding site" evidence="7">
    <location>
        <position position="45"/>
    </location>
    <ligand>
        <name>FAD</name>
        <dbReference type="ChEBI" id="CHEBI:57692"/>
    </ligand>
</feature>
<dbReference type="CDD" id="cd18186">
    <property type="entry name" value="BTB_POZ_ZBTB_KLHL-like"/>
    <property type="match status" value="1"/>
</dbReference>
<dbReference type="Proteomes" id="UP000045706">
    <property type="component" value="Unassembled WGS sequence"/>
</dbReference>
<keyword evidence="4 9" id="KW-0560">Oxidoreductase</keyword>
<protein>
    <recommendedName>
        <fullName evidence="10">Amine oxidase</fullName>
        <ecNumber evidence="10">1.4.3.-</ecNumber>
    </recommendedName>
</protein>
<comment type="catalytic activity">
    <reaction evidence="6">
        <text>succinate semialdehyde + NAD(+) + H2O = succinate + NADH + 2 H(+)</text>
        <dbReference type="Rhea" id="RHEA:13217"/>
        <dbReference type="ChEBI" id="CHEBI:15377"/>
        <dbReference type="ChEBI" id="CHEBI:15378"/>
        <dbReference type="ChEBI" id="CHEBI:30031"/>
        <dbReference type="ChEBI" id="CHEBI:57540"/>
        <dbReference type="ChEBI" id="CHEBI:57706"/>
        <dbReference type="ChEBI" id="CHEBI:57945"/>
        <dbReference type="EC" id="1.2.1.16"/>
    </reaction>
</comment>
<dbReference type="CDD" id="cd07103">
    <property type="entry name" value="ALDH_F5_SSADH_GabD"/>
    <property type="match status" value="1"/>
</dbReference>
<dbReference type="Gene3D" id="3.40.605.10">
    <property type="entry name" value="Aldehyde Dehydrogenase, Chain A, domain 1"/>
    <property type="match status" value="1"/>
</dbReference>
<comment type="pathway">
    <text evidence="2">Amino-acid degradation; 4-aminobutanoate degradation.</text>
</comment>
<dbReference type="GO" id="GO:0036243">
    <property type="term" value="F:succinate-semialdehyde dehydrogenase (NADP+) activity"/>
    <property type="evidence" value="ECO:0007669"/>
    <property type="project" value="RHEA"/>
</dbReference>
<dbReference type="FunFam" id="3.40.309.10:FF:000004">
    <property type="entry name" value="Succinate-semialdehyde dehydrogenase I"/>
    <property type="match status" value="1"/>
</dbReference>
<dbReference type="InterPro" id="IPR050740">
    <property type="entry name" value="Aldehyde_DH_Superfamily"/>
</dbReference>
<evidence type="ECO:0000259" key="11">
    <source>
        <dbReference type="PROSITE" id="PS50097"/>
    </source>
</evidence>
<dbReference type="SUPFAM" id="SSF54695">
    <property type="entry name" value="POZ domain"/>
    <property type="match status" value="1"/>
</dbReference>
<comment type="cofactor">
    <cofactor evidence="1 10">
        <name>FAD</name>
        <dbReference type="ChEBI" id="CHEBI:57692"/>
    </cofactor>
</comment>
<dbReference type="Gene3D" id="1.10.405.10">
    <property type="entry name" value="Guanine Nucleotide Dissociation Inhibitor, domain 1"/>
    <property type="match status" value="1"/>
</dbReference>
<dbReference type="InterPro" id="IPR016161">
    <property type="entry name" value="Ald_DH/histidinol_DH"/>
</dbReference>
<sequence>MHGGFEVPRINRSHYERLGSLFPTSPTSLTLYAMFDLIVVGAGLSGLQAAYSAQQAGLSVAVIEARDRVGGKTWTVPLASGRGVADLGAAWINDRLQPRIWAYVQKFGLRTVRQRLEGKAIMQSSESERVVYPFGITPEFAEDEKVNLEKIRDHIQRVSLLKEPPNSQDDNVTLDQYVRELGAGPKTIQMVNLWSRVMHGVESSEQSAAWFIDYCRRNKGLLAVRADDQTGGNHMRIITGTQEISKGIANLIGESEIFLSSPVAAIEDKTSKVEVTTRDGKVFMASRCILSLPSTMYSDINISPPLPPQARHLYEATKLGHYNKAIVCYGKPWWRDLGLNGFAMSFVGPAVVIRDTSVDEKECYALTCFVNGREGEKWSKLHDHERRRVVLRQLAILYNVGPESEVFRPIEFFVQIWKHEEYSKGALAPITALGHYTRFQLRISGDYTDMTIICGDTEYQVHKAIVCPRSKYFDAMFSHGMQNPATDEFIGTCPESTVNDLHDAINAASAAFPLWRAQSGRTRGRILRRLGDLITENKVDIGRIITAENGKARADAEGEALFCASFFEWFSEEAPRSHGDIVPHMNPQGRIQILKQPIGVCGLITPWNFPMAMGARKIAAALAAGCTVVLKSDGLTPFSSNALGVLGEMAGIPKGVLNIVTALDNTPQLGLALCESTSVQKISFTGSTRVGKLLMKQSSSTLKKLSLELGGNAPFIVFDDADLETAVSSAIISKFKVSGQTCVCANRFYVQDGIYQRFSQRLVEEVKKFKVGNGSIEAVTHGPLTTSVAKVEEHVKDALRKKAKLLLGGHRLPELGSRFFEPTILGDVDDTMAVMHDETFGPLAALTRFKNEEEVIVRANTAEFGLASYLMTADLSRSIRVSERLECGMVALNTGVISDPAAP</sequence>
<dbReference type="AlphaFoldDB" id="A0A0G4LEU8"/>
<dbReference type="SUPFAM" id="SSF51905">
    <property type="entry name" value="FAD/NAD(P)-binding domain"/>
    <property type="match status" value="1"/>
</dbReference>
<dbReference type="InterPro" id="IPR016162">
    <property type="entry name" value="Ald_DH_N"/>
</dbReference>
<evidence type="ECO:0000256" key="6">
    <source>
        <dbReference type="ARBA" id="ARBA00052698"/>
    </source>
</evidence>
<evidence type="ECO:0000256" key="3">
    <source>
        <dbReference type="ARBA" id="ARBA00009986"/>
    </source>
</evidence>
<comment type="catalytic activity">
    <reaction evidence="5">
        <text>succinate semialdehyde + NADP(+) + H2O = succinate + NADPH + 2 H(+)</text>
        <dbReference type="Rhea" id="RHEA:13213"/>
        <dbReference type="ChEBI" id="CHEBI:15377"/>
        <dbReference type="ChEBI" id="CHEBI:15378"/>
        <dbReference type="ChEBI" id="CHEBI:30031"/>
        <dbReference type="ChEBI" id="CHEBI:57706"/>
        <dbReference type="ChEBI" id="CHEBI:57783"/>
        <dbReference type="ChEBI" id="CHEBI:58349"/>
        <dbReference type="EC" id="1.2.1.16"/>
    </reaction>
</comment>
<feature type="active site" evidence="8">
    <location>
        <position position="708"/>
    </location>
</feature>
<evidence type="ECO:0000256" key="8">
    <source>
        <dbReference type="PROSITE-ProRule" id="PRU10007"/>
    </source>
</evidence>
<comment type="similarity">
    <text evidence="3 9">Belongs to the aldehyde dehydrogenase family.</text>
</comment>
<evidence type="ECO:0000313" key="12">
    <source>
        <dbReference type="EMBL" id="CRK20568.1"/>
    </source>
</evidence>
<dbReference type="GO" id="GO:0009450">
    <property type="term" value="P:gamma-aminobutyric acid catabolic process"/>
    <property type="evidence" value="ECO:0007669"/>
    <property type="project" value="TreeGrafter"/>
</dbReference>